<dbReference type="OrthoDB" id="5198800at2"/>
<dbReference type="STRING" id="1136941.ACH46_18650"/>
<name>A0A0N7FVF7_9ACTN</name>
<accession>A0A0N7FVF7</accession>
<evidence type="ECO:0000256" key="3">
    <source>
        <dbReference type="ARBA" id="ARBA00022490"/>
    </source>
</evidence>
<protein>
    <recommendedName>
        <fullName evidence="2">Cell wall synthesis protein Wag31</fullName>
    </recommendedName>
    <alternativeName>
        <fullName evidence="7">Antigen 84</fullName>
    </alternativeName>
</protein>
<dbReference type="InterPro" id="IPR007793">
    <property type="entry name" value="DivIVA_fam"/>
</dbReference>
<evidence type="ECO:0000256" key="7">
    <source>
        <dbReference type="ARBA" id="ARBA00031737"/>
    </source>
</evidence>
<gene>
    <name evidence="8" type="ORF">ACH46_18650</name>
</gene>
<proteinExistence type="predicted"/>
<evidence type="ECO:0000313" key="8">
    <source>
        <dbReference type="EMBL" id="ALG87031.1"/>
    </source>
</evidence>
<dbReference type="InterPro" id="IPR019933">
    <property type="entry name" value="DivIVA_domain"/>
</dbReference>
<keyword evidence="3" id="KW-0963">Cytoplasm</keyword>
<evidence type="ECO:0000256" key="2">
    <source>
        <dbReference type="ARBA" id="ARBA00018787"/>
    </source>
</evidence>
<dbReference type="PATRIC" id="fig|1136941.3.peg.3815"/>
<organism evidence="8 9">
    <name type="scientific">Gordonia phthalatica</name>
    <dbReference type="NCBI Taxonomy" id="1136941"/>
    <lineage>
        <taxon>Bacteria</taxon>
        <taxon>Bacillati</taxon>
        <taxon>Actinomycetota</taxon>
        <taxon>Actinomycetes</taxon>
        <taxon>Mycobacteriales</taxon>
        <taxon>Gordoniaceae</taxon>
        <taxon>Gordonia</taxon>
    </lineage>
</organism>
<evidence type="ECO:0000256" key="5">
    <source>
        <dbReference type="ARBA" id="ARBA00023054"/>
    </source>
</evidence>
<evidence type="ECO:0000256" key="4">
    <source>
        <dbReference type="ARBA" id="ARBA00022618"/>
    </source>
</evidence>
<keyword evidence="9" id="KW-1185">Reference proteome</keyword>
<dbReference type="KEGG" id="goq:ACH46_18650"/>
<dbReference type="Proteomes" id="UP000063789">
    <property type="component" value="Chromosome"/>
</dbReference>
<keyword evidence="4 8" id="KW-0132">Cell division</keyword>
<sequence length="51" mass="6020">MLTPEDIHYVAFSKPPFGKRGYNEDEVDAFLDLVEMTVIELRERLSKYEQV</sequence>
<reference evidence="9" key="1">
    <citation type="submission" date="2015-06" db="EMBL/GenBank/DDBJ databases">
        <title>Complete genome sequence and metabolic analysis of phthalate degradation pathway in Gordonia sp. QH-11.</title>
        <authorList>
            <person name="Jin D."/>
            <person name="Kong X."/>
            <person name="Bai Z."/>
        </authorList>
    </citation>
    <scope>NUCLEOTIDE SEQUENCE [LARGE SCALE GENOMIC DNA]</scope>
    <source>
        <strain evidence="9">QH-11</strain>
    </source>
</reference>
<dbReference type="EMBL" id="CP011853">
    <property type="protein sequence ID" value="ALG87031.1"/>
    <property type="molecule type" value="Genomic_DNA"/>
</dbReference>
<dbReference type="NCBIfam" id="TIGR03544">
    <property type="entry name" value="DivI1A_domain"/>
    <property type="match status" value="1"/>
</dbReference>
<dbReference type="GO" id="GO:0051301">
    <property type="term" value="P:cell division"/>
    <property type="evidence" value="ECO:0007669"/>
    <property type="project" value="UniProtKB-KW"/>
</dbReference>
<dbReference type="GO" id="GO:0005737">
    <property type="term" value="C:cytoplasm"/>
    <property type="evidence" value="ECO:0007669"/>
    <property type="project" value="UniProtKB-SubCell"/>
</dbReference>
<comment type="subcellular location">
    <subcellularLocation>
        <location evidence="1">Cytoplasm</location>
    </subcellularLocation>
</comment>
<dbReference type="Gene3D" id="6.10.250.660">
    <property type="match status" value="1"/>
</dbReference>
<dbReference type="Pfam" id="PF05103">
    <property type="entry name" value="DivIVA"/>
    <property type="match status" value="1"/>
</dbReference>
<keyword evidence="5" id="KW-0175">Coiled coil</keyword>
<keyword evidence="6" id="KW-0131">Cell cycle</keyword>
<reference evidence="8 9" key="2">
    <citation type="journal article" date="2017" name="Int. J. Syst. Evol. Microbiol.">
        <title>Gordonia phthalatica sp. nov., a di-n-butyl phthalate-degrading bacterium isolated from activated sludge.</title>
        <authorList>
            <person name="Jin D."/>
            <person name="Kong X."/>
            <person name="Jia M."/>
            <person name="Yu X."/>
            <person name="Wang X."/>
            <person name="Zhuang X."/>
            <person name="Deng Y."/>
            <person name="Bai Z."/>
        </authorList>
    </citation>
    <scope>NUCLEOTIDE SEQUENCE [LARGE SCALE GENOMIC DNA]</scope>
    <source>
        <strain evidence="8 9">QH-11</strain>
    </source>
</reference>
<dbReference type="AlphaFoldDB" id="A0A0N7FVF7"/>
<evidence type="ECO:0000313" key="9">
    <source>
        <dbReference type="Proteomes" id="UP000063789"/>
    </source>
</evidence>
<evidence type="ECO:0000256" key="6">
    <source>
        <dbReference type="ARBA" id="ARBA00023306"/>
    </source>
</evidence>
<evidence type="ECO:0000256" key="1">
    <source>
        <dbReference type="ARBA" id="ARBA00004496"/>
    </source>
</evidence>